<dbReference type="InterPro" id="IPR003508">
    <property type="entry name" value="CIDE-N_dom"/>
</dbReference>
<dbReference type="Proteomes" id="UP000695007">
    <property type="component" value="Unplaced"/>
</dbReference>
<sequence>MSDKRKQASKSNKIYKIIDHTRRYRKSITASSLGELIKIARMLYNIPTKTNITIVLEQDGTEIDDEEYFATFKTNTNLMILYGNQKWIVTETKTSKCDFFTVDDTDSKKSLNDAQYQYLKIKSLICSLKAEPSRISLLTGADVEKLSDINLDNFVDVISNGIFFEQLKESLSKFLAEKRQVHESIDLLQVLTSNTNVQLM</sequence>
<feature type="domain" description="CIDE-N" evidence="3">
    <location>
        <begin position="11"/>
        <end position="89"/>
    </location>
</feature>
<dbReference type="Pfam" id="PF02017">
    <property type="entry name" value="CIDE-N"/>
    <property type="match status" value="1"/>
</dbReference>
<proteinExistence type="predicted"/>
<dbReference type="GO" id="GO:0042981">
    <property type="term" value="P:regulation of apoptotic process"/>
    <property type="evidence" value="ECO:0007669"/>
    <property type="project" value="TreeGrafter"/>
</dbReference>
<dbReference type="PANTHER" id="PTHR12306">
    <property type="entry name" value="CELL DEATH ACTIVATOR CIDE"/>
    <property type="match status" value="1"/>
</dbReference>
<dbReference type="SUPFAM" id="SSF54277">
    <property type="entry name" value="CAD &amp; PB1 domains"/>
    <property type="match status" value="1"/>
</dbReference>
<evidence type="ECO:0000259" key="3">
    <source>
        <dbReference type="PROSITE" id="PS51135"/>
    </source>
</evidence>
<dbReference type="PROSITE" id="PS51135">
    <property type="entry name" value="CIDE_N"/>
    <property type="match status" value="1"/>
</dbReference>
<dbReference type="GeneID" id="105366796"/>
<dbReference type="KEGG" id="csol:105366796"/>
<dbReference type="GO" id="GO:0006915">
    <property type="term" value="P:apoptotic process"/>
    <property type="evidence" value="ECO:0007669"/>
    <property type="project" value="UniProtKB-UniRule"/>
</dbReference>
<evidence type="ECO:0000313" key="4">
    <source>
        <dbReference type="Proteomes" id="UP000695007"/>
    </source>
</evidence>
<evidence type="ECO:0000313" key="5">
    <source>
        <dbReference type="RefSeq" id="XP_011503656.1"/>
    </source>
</evidence>
<dbReference type="SMART" id="SM00266">
    <property type="entry name" value="CAD"/>
    <property type="match status" value="1"/>
</dbReference>
<protein>
    <submittedName>
        <fullName evidence="5">DNAation factor subunit alpha-like isoform X1</fullName>
    </submittedName>
</protein>
<dbReference type="Gene3D" id="3.10.20.10">
    <property type="match status" value="1"/>
</dbReference>
<dbReference type="PANTHER" id="PTHR12306:SF15">
    <property type="entry name" value="DNAATION FACTOR-RELATED PROTEIN 1, ISOFORM B-RELATED"/>
    <property type="match status" value="1"/>
</dbReference>
<keyword evidence="4" id="KW-1185">Reference proteome</keyword>
<organism evidence="4 5">
    <name type="scientific">Ceratosolen solmsi marchali</name>
    <dbReference type="NCBI Taxonomy" id="326594"/>
    <lineage>
        <taxon>Eukaryota</taxon>
        <taxon>Metazoa</taxon>
        <taxon>Ecdysozoa</taxon>
        <taxon>Arthropoda</taxon>
        <taxon>Hexapoda</taxon>
        <taxon>Insecta</taxon>
        <taxon>Pterygota</taxon>
        <taxon>Neoptera</taxon>
        <taxon>Endopterygota</taxon>
        <taxon>Hymenoptera</taxon>
        <taxon>Apocrita</taxon>
        <taxon>Proctotrupomorpha</taxon>
        <taxon>Chalcidoidea</taxon>
        <taxon>Agaonidae</taxon>
        <taxon>Agaoninae</taxon>
        <taxon>Ceratosolen</taxon>
    </lineage>
</organism>
<reference evidence="5" key="1">
    <citation type="submission" date="2025-08" db="UniProtKB">
        <authorList>
            <consortium name="RefSeq"/>
        </authorList>
    </citation>
    <scope>IDENTIFICATION</scope>
</reference>
<accession>A0AAJ7E0Y2</accession>
<evidence type="ECO:0000256" key="2">
    <source>
        <dbReference type="PROSITE-ProRule" id="PRU00447"/>
    </source>
</evidence>
<keyword evidence="1 2" id="KW-0053">Apoptosis</keyword>
<evidence type="ECO:0000256" key="1">
    <source>
        <dbReference type="ARBA" id="ARBA00022703"/>
    </source>
</evidence>
<name>A0AAJ7E0Y2_9HYME</name>
<dbReference type="AlphaFoldDB" id="A0AAJ7E0Y2"/>
<dbReference type="RefSeq" id="XP_011503656.1">
    <property type="nucleotide sequence ID" value="XM_011505354.1"/>
</dbReference>
<gene>
    <name evidence="5" type="primary">LOC105366796</name>
</gene>